<comment type="caution">
    <text evidence="2">The sequence shown here is derived from an EMBL/GenBank/DDBJ whole genome shotgun (WGS) entry which is preliminary data.</text>
</comment>
<dbReference type="OrthoDB" id="74910at2759"/>
<dbReference type="Proteomes" id="UP001153076">
    <property type="component" value="Unassembled WGS sequence"/>
</dbReference>
<keyword evidence="1" id="KW-0472">Membrane</keyword>
<proteinExistence type="predicted"/>
<evidence type="ECO:0000313" key="3">
    <source>
        <dbReference type="Proteomes" id="UP001153076"/>
    </source>
</evidence>
<protein>
    <submittedName>
        <fullName evidence="2">Uncharacterized protein</fullName>
    </submittedName>
</protein>
<dbReference type="AlphaFoldDB" id="A0A9Q1JUT0"/>
<gene>
    <name evidence="2" type="ORF">Cgig2_014946</name>
</gene>
<evidence type="ECO:0000256" key="1">
    <source>
        <dbReference type="SAM" id="Phobius"/>
    </source>
</evidence>
<dbReference type="EMBL" id="JAKOGI010000688">
    <property type="protein sequence ID" value="KAJ8431453.1"/>
    <property type="molecule type" value="Genomic_DNA"/>
</dbReference>
<keyword evidence="3" id="KW-1185">Reference proteome</keyword>
<feature type="transmembrane region" description="Helical" evidence="1">
    <location>
        <begin position="223"/>
        <end position="244"/>
    </location>
</feature>
<sequence length="269" mass="30288">MLSAAFLGCHVFGMMICLWGTSVLLVCYLAAVAYLTVNTYNIPNTACLSCADQFLEEIIKQNLLPLCLPLNSDTMSLLRDEERKIVLTLVEDENNEKSKQLIKLLKAAAAANRDFLYAYVGLQQYRGLVESFISNKTELPKMLVWDGNEEYFTVGYLCFQFLPTIYAFQNTGNVTGSEKIGEEDQGSEITRFLDGYREGKTVSKKISEESFMEFLSSLIGFKLIFFIALLVGILVLLLIILVAYDKDHSRGQPTRLEGGEVYRSRGKED</sequence>
<dbReference type="Gene3D" id="3.40.30.10">
    <property type="entry name" value="Glutaredoxin"/>
    <property type="match status" value="1"/>
</dbReference>
<name>A0A9Q1JUT0_9CARY</name>
<keyword evidence="1" id="KW-0812">Transmembrane</keyword>
<evidence type="ECO:0000313" key="2">
    <source>
        <dbReference type="EMBL" id="KAJ8431453.1"/>
    </source>
</evidence>
<accession>A0A9Q1JUT0</accession>
<reference evidence="2" key="1">
    <citation type="submission" date="2022-04" db="EMBL/GenBank/DDBJ databases">
        <title>Carnegiea gigantea Genome sequencing and assembly v2.</title>
        <authorList>
            <person name="Copetti D."/>
            <person name="Sanderson M.J."/>
            <person name="Burquez A."/>
            <person name="Wojciechowski M.F."/>
        </authorList>
    </citation>
    <scope>NUCLEOTIDE SEQUENCE</scope>
    <source>
        <strain evidence="2">SGP5-SGP5p</strain>
        <tissue evidence="2">Aerial part</tissue>
    </source>
</reference>
<organism evidence="2 3">
    <name type="scientific">Carnegiea gigantea</name>
    <dbReference type="NCBI Taxonomy" id="171969"/>
    <lineage>
        <taxon>Eukaryota</taxon>
        <taxon>Viridiplantae</taxon>
        <taxon>Streptophyta</taxon>
        <taxon>Embryophyta</taxon>
        <taxon>Tracheophyta</taxon>
        <taxon>Spermatophyta</taxon>
        <taxon>Magnoliopsida</taxon>
        <taxon>eudicotyledons</taxon>
        <taxon>Gunneridae</taxon>
        <taxon>Pentapetalae</taxon>
        <taxon>Caryophyllales</taxon>
        <taxon>Cactineae</taxon>
        <taxon>Cactaceae</taxon>
        <taxon>Cactoideae</taxon>
        <taxon>Echinocereeae</taxon>
        <taxon>Carnegiea</taxon>
    </lineage>
</organism>
<dbReference type="Pfam" id="PF13848">
    <property type="entry name" value="Thioredoxin_6"/>
    <property type="match status" value="1"/>
</dbReference>
<keyword evidence="1" id="KW-1133">Transmembrane helix</keyword>
<feature type="transmembrane region" description="Helical" evidence="1">
    <location>
        <begin position="12"/>
        <end position="37"/>
    </location>
</feature>